<organism evidence="2 3">
    <name type="scientific">Vagococcus bubulae</name>
    <dbReference type="NCBI Taxonomy" id="1977868"/>
    <lineage>
        <taxon>Bacteria</taxon>
        <taxon>Bacillati</taxon>
        <taxon>Bacillota</taxon>
        <taxon>Bacilli</taxon>
        <taxon>Lactobacillales</taxon>
        <taxon>Enterococcaceae</taxon>
        <taxon>Vagococcus</taxon>
    </lineage>
</organism>
<keyword evidence="3" id="KW-1185">Reference proteome</keyword>
<keyword evidence="1" id="KW-0472">Membrane</keyword>
<sequence>MVKTKRLTLTAIFLAIIILFSFTPLGFINLGFIKATLVHIPVIIGGIVLGPRIGAFLGLSFGLLSMTINTMTPSALSFAFSPFIPVIGTNNGSLWAIVIALIPRILTGVVPYFVYKWLKSTNKLPDRLSLFISGVAASMVNTLLVMNLIYLLFQDAYSQLKGVAIGSGLYKAVLSVIFINGVPEALVAGIVVSAITGVLLKIYQKSGQHL</sequence>
<feature type="transmembrane region" description="Helical" evidence="1">
    <location>
        <begin position="7"/>
        <end position="28"/>
    </location>
</feature>
<protein>
    <submittedName>
        <fullName evidence="2">ECF transporter S component</fullName>
    </submittedName>
</protein>
<keyword evidence="1" id="KW-0812">Transmembrane</keyword>
<feature type="transmembrane region" description="Helical" evidence="1">
    <location>
        <begin position="94"/>
        <end position="118"/>
    </location>
</feature>
<evidence type="ECO:0000256" key="1">
    <source>
        <dbReference type="SAM" id="Phobius"/>
    </source>
</evidence>
<gene>
    <name evidence="2" type="ORF">CBF36_11345</name>
</gene>
<accession>A0A429ZAE5</accession>
<feature type="transmembrane region" description="Helical" evidence="1">
    <location>
        <begin position="173"/>
        <end position="200"/>
    </location>
</feature>
<feature type="transmembrane region" description="Helical" evidence="1">
    <location>
        <begin position="40"/>
        <end position="64"/>
    </location>
</feature>
<comment type="caution">
    <text evidence="2">The sequence shown here is derived from an EMBL/GenBank/DDBJ whole genome shotgun (WGS) entry which is preliminary data.</text>
</comment>
<proteinExistence type="predicted"/>
<evidence type="ECO:0000313" key="3">
    <source>
        <dbReference type="Proteomes" id="UP000288490"/>
    </source>
</evidence>
<dbReference type="Gene3D" id="1.10.1760.20">
    <property type="match status" value="1"/>
</dbReference>
<feature type="transmembrane region" description="Helical" evidence="1">
    <location>
        <begin position="130"/>
        <end position="153"/>
    </location>
</feature>
<dbReference type="Proteomes" id="UP000288490">
    <property type="component" value="Unassembled WGS sequence"/>
</dbReference>
<name>A0A429ZAE5_9ENTE</name>
<keyword evidence="1" id="KW-1133">Transmembrane helix</keyword>
<dbReference type="EMBL" id="NGJT01000033">
    <property type="protein sequence ID" value="RST90643.1"/>
    <property type="molecule type" value="Genomic_DNA"/>
</dbReference>
<dbReference type="OrthoDB" id="9813540at2"/>
<dbReference type="InterPro" id="IPR024529">
    <property type="entry name" value="ECF_trnsprt_substrate-spec"/>
</dbReference>
<feature type="transmembrane region" description="Helical" evidence="1">
    <location>
        <begin position="71"/>
        <end position="88"/>
    </location>
</feature>
<evidence type="ECO:0000313" key="2">
    <source>
        <dbReference type="EMBL" id="RST90643.1"/>
    </source>
</evidence>
<dbReference type="AlphaFoldDB" id="A0A429ZAE5"/>
<dbReference type="Pfam" id="PF12822">
    <property type="entry name" value="ECF_trnsprt"/>
    <property type="match status" value="1"/>
</dbReference>
<dbReference type="GO" id="GO:0022857">
    <property type="term" value="F:transmembrane transporter activity"/>
    <property type="evidence" value="ECO:0007669"/>
    <property type="project" value="InterPro"/>
</dbReference>
<reference evidence="2 3" key="1">
    <citation type="submission" date="2017-05" db="EMBL/GenBank/DDBJ databases">
        <title>Vagococcus spp. assemblies.</title>
        <authorList>
            <person name="Gulvik C.A."/>
        </authorList>
    </citation>
    <scope>NUCLEOTIDE SEQUENCE [LARGE SCALE GENOMIC DNA]</scope>
    <source>
        <strain evidence="2 3">SS1994</strain>
    </source>
</reference>
<dbReference type="RefSeq" id="WP_125958500.1">
    <property type="nucleotide sequence ID" value="NZ_JAQEJV010000030.1"/>
</dbReference>